<name>A0AAV4PKE3_CAEEX</name>
<accession>A0AAV4PKE3</accession>
<dbReference type="EMBL" id="BPLR01004693">
    <property type="protein sequence ID" value="GIX96773.1"/>
    <property type="molecule type" value="Genomic_DNA"/>
</dbReference>
<reference evidence="1 2" key="1">
    <citation type="submission" date="2021-06" db="EMBL/GenBank/DDBJ databases">
        <title>Caerostris extrusa draft genome.</title>
        <authorList>
            <person name="Kono N."/>
            <person name="Arakawa K."/>
        </authorList>
    </citation>
    <scope>NUCLEOTIDE SEQUENCE [LARGE SCALE GENOMIC DNA]</scope>
</reference>
<organism evidence="1 2">
    <name type="scientific">Caerostris extrusa</name>
    <name type="common">Bark spider</name>
    <name type="synonym">Caerostris bankana</name>
    <dbReference type="NCBI Taxonomy" id="172846"/>
    <lineage>
        <taxon>Eukaryota</taxon>
        <taxon>Metazoa</taxon>
        <taxon>Ecdysozoa</taxon>
        <taxon>Arthropoda</taxon>
        <taxon>Chelicerata</taxon>
        <taxon>Arachnida</taxon>
        <taxon>Araneae</taxon>
        <taxon>Araneomorphae</taxon>
        <taxon>Entelegynae</taxon>
        <taxon>Araneoidea</taxon>
        <taxon>Araneidae</taxon>
        <taxon>Caerostris</taxon>
    </lineage>
</organism>
<keyword evidence="2" id="KW-1185">Reference proteome</keyword>
<protein>
    <submittedName>
        <fullName evidence="1">Uncharacterized protein</fullName>
    </submittedName>
</protein>
<dbReference type="Proteomes" id="UP001054945">
    <property type="component" value="Unassembled WGS sequence"/>
</dbReference>
<sequence length="97" mass="11176">MASNPRLTIHCKTSTRDHKVRLLEIETGLKQFCLQITLNMAPNEQIIKYQITQMCTETETSADYIPQPKLTEKQSQTKSPRECLRLKIDARKPGFPT</sequence>
<evidence type="ECO:0000313" key="2">
    <source>
        <dbReference type="Proteomes" id="UP001054945"/>
    </source>
</evidence>
<proteinExistence type="predicted"/>
<comment type="caution">
    <text evidence="1">The sequence shown here is derived from an EMBL/GenBank/DDBJ whole genome shotgun (WGS) entry which is preliminary data.</text>
</comment>
<evidence type="ECO:0000313" key="1">
    <source>
        <dbReference type="EMBL" id="GIX96773.1"/>
    </source>
</evidence>
<gene>
    <name evidence="1" type="ORF">CEXT_298921</name>
</gene>
<dbReference type="AlphaFoldDB" id="A0AAV4PKE3"/>